<sequence length="108" mass="12153">MSRQANAVAMIERQITQIGTSQYPDVEFCKGMIQANYAHGLIDEQQMEEFESRASEAASTRRLALRRESMGAAWVPSTCYTGVRSDDHCQRHERNHQSPASSGHFFGC</sequence>
<proteinExistence type="predicted"/>
<reference evidence="2 3" key="1">
    <citation type="journal article" date="2010" name="Environ. Microbiol.">
        <title>Annotation and overview of the Pseudomonas savastanoi pv. savastanoi NCPPB 3335 draft genome reveals the virulence gene complement of a tumour-inducing pathogen of woody hosts.</title>
        <authorList>
            <person name="Rodriguez-Palenzuela P."/>
            <person name="Matas I.M."/>
            <person name="Murillo J."/>
            <person name="Lopez-Solanilla E."/>
            <person name="Bardaji L."/>
            <person name="Perez-Martinez I."/>
            <person name="Rodriguez-Moskera M.E."/>
            <person name="Penyalver R."/>
            <person name="Lopez M.M."/>
            <person name="Quesada J.M."/>
            <person name="Biehl B.S."/>
            <person name="Perna N.T."/>
            <person name="Glasner J.D."/>
            <person name="Cabot E.L."/>
            <person name="Neeno-Eckwall E."/>
            <person name="Ramos C."/>
        </authorList>
    </citation>
    <scope>NUCLEOTIDE SEQUENCE [LARGE SCALE GENOMIC DNA]</scope>
    <source>
        <strain evidence="2 3">NCPPB 3335</strain>
    </source>
</reference>
<dbReference type="Proteomes" id="UP000005729">
    <property type="component" value="Chromosome"/>
</dbReference>
<name>A0ABC8BAY6_PSESS</name>
<evidence type="ECO:0000313" key="2">
    <source>
        <dbReference type="EMBL" id="ARD11383.1"/>
    </source>
</evidence>
<feature type="region of interest" description="Disordered" evidence="1">
    <location>
        <begin position="89"/>
        <end position="108"/>
    </location>
</feature>
<dbReference type="EMBL" id="CP008742">
    <property type="protein sequence ID" value="ARD11383.1"/>
    <property type="molecule type" value="Genomic_DNA"/>
</dbReference>
<evidence type="ECO:0000256" key="1">
    <source>
        <dbReference type="SAM" id="MobiDB-lite"/>
    </source>
</evidence>
<evidence type="ECO:0000313" key="3">
    <source>
        <dbReference type="Proteomes" id="UP000005729"/>
    </source>
</evidence>
<protein>
    <submittedName>
        <fullName evidence="2">Uncharacterized protein</fullName>
    </submittedName>
</protein>
<gene>
    <name evidence="2" type="ORF">PSA3335_10080</name>
</gene>
<dbReference type="RefSeq" id="WP_082301272.1">
    <property type="nucleotide sequence ID" value="NZ_CP008742.1"/>
</dbReference>
<organism evidence="2 3">
    <name type="scientific">Pseudomonas savastanoi pv. savastanoi NCPPB 3335</name>
    <dbReference type="NCBI Taxonomy" id="693985"/>
    <lineage>
        <taxon>Bacteria</taxon>
        <taxon>Pseudomonadati</taxon>
        <taxon>Pseudomonadota</taxon>
        <taxon>Gammaproteobacteria</taxon>
        <taxon>Pseudomonadales</taxon>
        <taxon>Pseudomonadaceae</taxon>
        <taxon>Pseudomonas</taxon>
    </lineage>
</organism>
<dbReference type="KEGG" id="psav:PSA3335_10080"/>
<accession>A0ABC8BAY6</accession>
<dbReference type="AlphaFoldDB" id="A0ABC8BAY6"/>